<evidence type="ECO:0000256" key="1">
    <source>
        <dbReference type="SAM" id="SignalP"/>
    </source>
</evidence>
<name>A0A512NCK6_9HYPH</name>
<sequence length="166" mass="17734">MTSGSRRRVLAFLAPFVAGLIATVPSSAQDAPVAGWRVECTSDGKVLDCRAVQQMINRDDKQLVAQLTARIAPETKAPSLTIQLPLGISLTEPVQLKVDNGAVEKLPVQTCTNAGCIVSLPLKDPFLASLRNGTTLKLTLQDPNKRTINIDVPLLGFGLAFDKATK</sequence>
<dbReference type="Pfam" id="PF06776">
    <property type="entry name" value="IalB"/>
    <property type="match status" value="1"/>
</dbReference>
<dbReference type="Gene3D" id="2.60.40.1880">
    <property type="entry name" value="Invasion associated locus B (IalB) protein"/>
    <property type="match status" value="1"/>
</dbReference>
<gene>
    <name evidence="2" type="ORF">RSO01_38540</name>
</gene>
<protein>
    <recommendedName>
        <fullName evidence="4">Invasion associated locus B family protein</fullName>
    </recommendedName>
</protein>
<comment type="caution">
    <text evidence="2">The sequence shown here is derived from an EMBL/GenBank/DDBJ whole genome shotgun (WGS) entry which is preliminary data.</text>
</comment>
<dbReference type="Proteomes" id="UP000321058">
    <property type="component" value="Unassembled WGS sequence"/>
</dbReference>
<feature type="signal peptide" evidence="1">
    <location>
        <begin position="1"/>
        <end position="28"/>
    </location>
</feature>
<dbReference type="EMBL" id="BKAJ01000069">
    <property type="protein sequence ID" value="GEP56688.1"/>
    <property type="molecule type" value="Genomic_DNA"/>
</dbReference>
<reference evidence="2 3" key="1">
    <citation type="submission" date="2019-07" db="EMBL/GenBank/DDBJ databases">
        <title>Whole genome shotgun sequence of Reyranella soli NBRC 108950.</title>
        <authorList>
            <person name="Hosoyama A."/>
            <person name="Uohara A."/>
            <person name="Ohji S."/>
            <person name="Ichikawa N."/>
        </authorList>
    </citation>
    <scope>NUCLEOTIDE SEQUENCE [LARGE SCALE GENOMIC DNA]</scope>
    <source>
        <strain evidence="2 3">NBRC 108950</strain>
    </source>
</reference>
<dbReference type="InterPro" id="IPR010642">
    <property type="entry name" value="Invasion_prot_B"/>
</dbReference>
<evidence type="ECO:0008006" key="4">
    <source>
        <dbReference type="Google" id="ProtNLM"/>
    </source>
</evidence>
<accession>A0A512NCK6</accession>
<evidence type="ECO:0000313" key="3">
    <source>
        <dbReference type="Proteomes" id="UP000321058"/>
    </source>
</evidence>
<dbReference type="InterPro" id="IPR038696">
    <property type="entry name" value="IalB_sf"/>
</dbReference>
<organism evidence="2 3">
    <name type="scientific">Reyranella soli</name>
    <dbReference type="NCBI Taxonomy" id="1230389"/>
    <lineage>
        <taxon>Bacteria</taxon>
        <taxon>Pseudomonadati</taxon>
        <taxon>Pseudomonadota</taxon>
        <taxon>Alphaproteobacteria</taxon>
        <taxon>Hyphomicrobiales</taxon>
        <taxon>Reyranellaceae</taxon>
        <taxon>Reyranella</taxon>
    </lineage>
</organism>
<feature type="chain" id="PRO_5021840547" description="Invasion associated locus B family protein" evidence="1">
    <location>
        <begin position="29"/>
        <end position="166"/>
    </location>
</feature>
<evidence type="ECO:0000313" key="2">
    <source>
        <dbReference type="EMBL" id="GEP56688.1"/>
    </source>
</evidence>
<dbReference type="OrthoDB" id="7225640at2"/>
<dbReference type="RefSeq" id="WP_147150879.1">
    <property type="nucleotide sequence ID" value="NZ_BKAJ01000069.1"/>
</dbReference>
<dbReference type="AlphaFoldDB" id="A0A512NCK6"/>
<proteinExistence type="predicted"/>
<keyword evidence="1" id="KW-0732">Signal</keyword>
<keyword evidence="3" id="KW-1185">Reference proteome</keyword>